<dbReference type="RefSeq" id="WP_177177654.1">
    <property type="nucleotide sequence ID" value="NZ_FNZK01000022.1"/>
</dbReference>
<dbReference type="SMART" id="SM00331">
    <property type="entry name" value="PP2C_SIG"/>
    <property type="match status" value="1"/>
</dbReference>
<feature type="domain" description="PPM-type phosphatase" evidence="2">
    <location>
        <begin position="45"/>
        <end position="277"/>
    </location>
</feature>
<evidence type="ECO:0000313" key="4">
    <source>
        <dbReference type="Proteomes" id="UP000199662"/>
    </source>
</evidence>
<dbReference type="STRING" id="84035.SAMN05660742_12244"/>
<sequence>MIYITYILAVACPLLVFGLMIYRYRLSIELLPEKAPVIEIGEENAIGSIEVQEDAGGAAQKDWGLLTVLADGIGKGQAGRNAALVTVRTFLQLFSSEDVTGNTSYFFTQAFNQSNREILERLQGSKGGAGAAAALISKGYLYYASVGDVKISLLREQELVPVNDGHTMKTAALRGYNNGVLDREQALAISKTDRQANYIGRDGFKNIEIGREAIMLIPGDIVVLMTDGFHKCISCLEMETILNQPLLPQQIAEQLIEAFNKNPMQNKDNASLFVLRYNGE</sequence>
<dbReference type="Proteomes" id="UP000199662">
    <property type="component" value="Unassembled WGS sequence"/>
</dbReference>
<dbReference type="InterPro" id="IPR036457">
    <property type="entry name" value="PPM-type-like_dom_sf"/>
</dbReference>
<dbReference type="Gene3D" id="3.60.40.10">
    <property type="entry name" value="PPM-type phosphatase domain"/>
    <property type="match status" value="1"/>
</dbReference>
<dbReference type="EMBL" id="FNZK01000022">
    <property type="protein sequence ID" value="SEJ89455.1"/>
    <property type="molecule type" value="Genomic_DNA"/>
</dbReference>
<name>A0A1H7CUE4_9FIRM</name>
<dbReference type="SUPFAM" id="SSF81606">
    <property type="entry name" value="PP2C-like"/>
    <property type="match status" value="1"/>
</dbReference>
<dbReference type="SMART" id="SM00332">
    <property type="entry name" value="PP2Cc"/>
    <property type="match status" value="1"/>
</dbReference>
<protein>
    <submittedName>
        <fullName evidence="3">Serine/threonine protein phosphatase PrpC</fullName>
    </submittedName>
</protein>
<keyword evidence="1" id="KW-0472">Membrane</keyword>
<keyword evidence="4" id="KW-1185">Reference proteome</keyword>
<organism evidence="3 4">
    <name type="scientific">Propionispira arboris</name>
    <dbReference type="NCBI Taxonomy" id="84035"/>
    <lineage>
        <taxon>Bacteria</taxon>
        <taxon>Bacillati</taxon>
        <taxon>Bacillota</taxon>
        <taxon>Negativicutes</taxon>
        <taxon>Selenomonadales</taxon>
        <taxon>Selenomonadaceae</taxon>
        <taxon>Propionispira</taxon>
    </lineage>
</organism>
<keyword evidence="1" id="KW-0812">Transmembrane</keyword>
<evidence type="ECO:0000313" key="3">
    <source>
        <dbReference type="EMBL" id="SEJ89455.1"/>
    </source>
</evidence>
<accession>A0A1H7CUE4</accession>
<proteinExistence type="predicted"/>
<gene>
    <name evidence="3" type="ORF">SAMN05660742_12244</name>
</gene>
<dbReference type="Pfam" id="PF13672">
    <property type="entry name" value="PP2C_2"/>
    <property type="match status" value="1"/>
</dbReference>
<dbReference type="InterPro" id="IPR001932">
    <property type="entry name" value="PPM-type_phosphatase-like_dom"/>
</dbReference>
<reference evidence="3 4" key="1">
    <citation type="submission" date="2016-10" db="EMBL/GenBank/DDBJ databases">
        <authorList>
            <person name="de Groot N.N."/>
        </authorList>
    </citation>
    <scope>NUCLEOTIDE SEQUENCE [LARGE SCALE GENOMIC DNA]</scope>
    <source>
        <strain evidence="3 4">DSM 2179</strain>
    </source>
</reference>
<dbReference type="AlphaFoldDB" id="A0A1H7CUE4"/>
<dbReference type="PROSITE" id="PS51746">
    <property type="entry name" value="PPM_2"/>
    <property type="match status" value="1"/>
</dbReference>
<feature type="transmembrane region" description="Helical" evidence="1">
    <location>
        <begin position="6"/>
        <end position="24"/>
    </location>
</feature>
<evidence type="ECO:0000256" key="1">
    <source>
        <dbReference type="SAM" id="Phobius"/>
    </source>
</evidence>
<evidence type="ECO:0000259" key="2">
    <source>
        <dbReference type="PROSITE" id="PS51746"/>
    </source>
</evidence>
<keyword evidence="1" id="KW-1133">Transmembrane helix</keyword>